<reference evidence="6 7" key="1">
    <citation type="submission" date="2020-08" db="EMBL/GenBank/DDBJ databases">
        <title>Sequencing the genomes of 1000 actinobacteria strains.</title>
        <authorList>
            <person name="Klenk H.-P."/>
        </authorList>
    </citation>
    <scope>NUCLEOTIDE SEQUENCE [LARGE SCALE GENOMIC DNA]</scope>
    <source>
        <strain evidence="6 7">DSM 45584</strain>
    </source>
</reference>
<dbReference type="SUPFAM" id="SSF51905">
    <property type="entry name" value="FAD/NAD(P)-binding domain"/>
    <property type="match status" value="2"/>
</dbReference>
<evidence type="ECO:0000256" key="4">
    <source>
        <dbReference type="ARBA" id="ARBA00023002"/>
    </source>
</evidence>
<keyword evidence="7" id="KW-1185">Reference proteome</keyword>
<sequence length="395" mass="41299">MSPIVVVGASAAGSSAVDELVSLGYEGRVVLVGAEQHPPYSRPALSKQFLAGDLTSEAVALPGLPDGVEFWPGATATALDLERRTVTVHNDAGRSAEILRYGGLVLATGCHPRRILPPAFGALTVRTIDDATRLGRALRVGTHLVVVGAGFLGLELATSALRRGATVDVVDREPPLKRLLGPEMSALVSRRLTQAGANFIHEPAGVPAEQDHSLGLRLCSGRRLGADLVVEAVGDRPATDWLRGSGIPLHTDGSVITAASGRVRERVVAAGDVRASVGPHGLTRTPYWSAAIADGRRAACTLLGLPDAVAPPGYFWTEVFGLSVRVFGSLPVHGSLRVIDGDLDRDTAVVGWRSPTGQAVAVAAINHPISSRQLRRALGEPAIAPTEPTEETTHV</sequence>
<dbReference type="Gene3D" id="3.50.50.60">
    <property type="entry name" value="FAD/NAD(P)-binding domain"/>
    <property type="match status" value="2"/>
</dbReference>
<dbReference type="InterPro" id="IPR050446">
    <property type="entry name" value="FAD-oxidoreductase/Apoptosis"/>
</dbReference>
<name>A0A840QHI5_9PSEU</name>
<evidence type="ECO:0000256" key="3">
    <source>
        <dbReference type="ARBA" id="ARBA00022827"/>
    </source>
</evidence>
<dbReference type="PANTHER" id="PTHR43557:SF2">
    <property type="entry name" value="RIESKE DOMAIN-CONTAINING PROTEIN-RELATED"/>
    <property type="match status" value="1"/>
</dbReference>
<dbReference type="Gene3D" id="3.30.390.30">
    <property type="match status" value="1"/>
</dbReference>
<dbReference type="SUPFAM" id="SSF55424">
    <property type="entry name" value="FAD/NAD-linked reductases, dimerisation (C-terminal) domain"/>
    <property type="match status" value="1"/>
</dbReference>
<dbReference type="Proteomes" id="UP000584374">
    <property type="component" value="Unassembled WGS sequence"/>
</dbReference>
<dbReference type="PRINTS" id="PR00411">
    <property type="entry name" value="PNDRDTASEI"/>
</dbReference>
<evidence type="ECO:0000256" key="2">
    <source>
        <dbReference type="ARBA" id="ARBA00022630"/>
    </source>
</evidence>
<evidence type="ECO:0000256" key="1">
    <source>
        <dbReference type="ARBA" id="ARBA00001974"/>
    </source>
</evidence>
<dbReference type="InterPro" id="IPR016156">
    <property type="entry name" value="FAD/NAD-linked_Rdtase_dimer_sf"/>
</dbReference>
<dbReference type="PRINTS" id="PR00368">
    <property type="entry name" value="FADPNR"/>
</dbReference>
<comment type="caution">
    <text evidence="6">The sequence shown here is derived from an EMBL/GenBank/DDBJ whole genome shotgun (WGS) entry which is preliminary data.</text>
</comment>
<gene>
    <name evidence="6" type="ORF">BJ970_007059</name>
</gene>
<dbReference type="Pfam" id="PF07992">
    <property type="entry name" value="Pyr_redox_2"/>
    <property type="match status" value="1"/>
</dbReference>
<comment type="cofactor">
    <cofactor evidence="1">
        <name>FAD</name>
        <dbReference type="ChEBI" id="CHEBI:57692"/>
    </cofactor>
</comment>
<organism evidence="6 7">
    <name type="scientific">Saccharopolyspora phatthalungensis</name>
    <dbReference type="NCBI Taxonomy" id="664693"/>
    <lineage>
        <taxon>Bacteria</taxon>
        <taxon>Bacillati</taxon>
        <taxon>Actinomycetota</taxon>
        <taxon>Actinomycetes</taxon>
        <taxon>Pseudonocardiales</taxon>
        <taxon>Pseudonocardiaceae</taxon>
        <taxon>Saccharopolyspora</taxon>
    </lineage>
</organism>
<accession>A0A840QHI5</accession>
<dbReference type="AlphaFoldDB" id="A0A840QHI5"/>
<dbReference type="GO" id="GO:0005737">
    <property type="term" value="C:cytoplasm"/>
    <property type="evidence" value="ECO:0007669"/>
    <property type="project" value="TreeGrafter"/>
</dbReference>
<feature type="domain" description="FAD/NAD(P)-binding" evidence="5">
    <location>
        <begin position="4"/>
        <end position="293"/>
    </location>
</feature>
<keyword evidence="2" id="KW-0285">Flavoprotein</keyword>
<dbReference type="InterPro" id="IPR023753">
    <property type="entry name" value="FAD/NAD-binding_dom"/>
</dbReference>
<keyword evidence="3" id="KW-0274">FAD</keyword>
<dbReference type="PANTHER" id="PTHR43557">
    <property type="entry name" value="APOPTOSIS-INDUCING FACTOR 1"/>
    <property type="match status" value="1"/>
</dbReference>
<evidence type="ECO:0000313" key="7">
    <source>
        <dbReference type="Proteomes" id="UP000584374"/>
    </source>
</evidence>
<dbReference type="InterPro" id="IPR036188">
    <property type="entry name" value="FAD/NAD-bd_sf"/>
</dbReference>
<evidence type="ECO:0000313" key="6">
    <source>
        <dbReference type="EMBL" id="MBB5159460.1"/>
    </source>
</evidence>
<evidence type="ECO:0000259" key="5">
    <source>
        <dbReference type="Pfam" id="PF07992"/>
    </source>
</evidence>
<dbReference type="RefSeq" id="WP_184731872.1">
    <property type="nucleotide sequence ID" value="NZ_JACHIW010000002.1"/>
</dbReference>
<dbReference type="EMBL" id="JACHIW010000002">
    <property type="protein sequence ID" value="MBB5159460.1"/>
    <property type="molecule type" value="Genomic_DNA"/>
</dbReference>
<protein>
    <submittedName>
        <fullName evidence="6">NADPH-dependent 2,4-dienoyl-CoA reductase/sulfur reductase-like enzyme</fullName>
    </submittedName>
</protein>
<proteinExistence type="predicted"/>
<dbReference type="GO" id="GO:0016651">
    <property type="term" value="F:oxidoreductase activity, acting on NAD(P)H"/>
    <property type="evidence" value="ECO:0007669"/>
    <property type="project" value="TreeGrafter"/>
</dbReference>
<keyword evidence="4" id="KW-0560">Oxidoreductase</keyword>